<evidence type="ECO:0000313" key="2">
    <source>
        <dbReference type="Proteomes" id="UP000829398"/>
    </source>
</evidence>
<organism evidence="1 2">
    <name type="scientific">Citrus sinensis</name>
    <name type="common">Sweet orange</name>
    <name type="synonym">Citrus aurantium var. sinensis</name>
    <dbReference type="NCBI Taxonomy" id="2711"/>
    <lineage>
        <taxon>Eukaryota</taxon>
        <taxon>Viridiplantae</taxon>
        <taxon>Streptophyta</taxon>
        <taxon>Embryophyta</taxon>
        <taxon>Tracheophyta</taxon>
        <taxon>Spermatophyta</taxon>
        <taxon>Magnoliopsida</taxon>
        <taxon>eudicotyledons</taxon>
        <taxon>Gunneridae</taxon>
        <taxon>Pentapetalae</taxon>
        <taxon>rosids</taxon>
        <taxon>malvids</taxon>
        <taxon>Sapindales</taxon>
        <taxon>Rutaceae</taxon>
        <taxon>Aurantioideae</taxon>
        <taxon>Citrus</taxon>
    </lineage>
</organism>
<comment type="caution">
    <text evidence="1">The sequence shown here is derived from an EMBL/GenBank/DDBJ whole genome shotgun (WGS) entry which is preliminary data.</text>
</comment>
<keyword evidence="2" id="KW-1185">Reference proteome</keyword>
<dbReference type="EMBL" id="CM039178">
    <property type="protein sequence ID" value="KAH9680546.1"/>
    <property type="molecule type" value="Genomic_DNA"/>
</dbReference>
<proteinExistence type="predicted"/>
<evidence type="ECO:0000313" key="1">
    <source>
        <dbReference type="EMBL" id="KAH9680546.1"/>
    </source>
</evidence>
<protein>
    <submittedName>
        <fullName evidence="1">Retrovirus-related pol polyprotein from transposon RE1</fullName>
    </submittedName>
</protein>
<gene>
    <name evidence="1" type="ORF">KPL71_026586</name>
</gene>
<accession>A0ACB8I0M0</accession>
<sequence>MAESDPNPSLKLSSVALNGLNYVPWSRAVTLSLGGKRKLGYTNGNSVCPDSKDPKYEDWIANDQLVRSWILNSMEPHIAEIFTFSNSSKELWDSISELYGSNNNSARVFELKCEIAVAEQAKSGRRQNFFLSSLKPEYENLRSNILMAPKLPSFSIVCQIIQREETRKKTMNADVKVTSEKLESHALVAEKNDRKEKYGKSNRNKGKRESYHCDHCGKNGHTKDRCWDLYPHLKTGPDKNKKDHAAAADTSISMNQLSHLLQQISKSMSSEISQTTSTNVSGNLQAYLTSSCNTNSWIIDSGATDHMTNNPSLVHDFIPINHKHEVSIANGATVPVSGNGKIKFFPQSSTSKVLVVPSFPSFELIHSDLWGPAPVDSYDGYKYFVLFIDDKSRATWLYLLKSKTEVISVFQEFHNMVINQFDAKIKSFRTDNGTEYTSGPFSEYLRNHGILHETSCVGTPQQNGVAERKNRHILETARALMFQMNVPKNYWSHGVLTATYLINRLPSRVLEFKSPLEVLKNQKLNISHLRVFGCVCYVHQQAINRDKLDPRAVRCVFFGYSSTKKGYMCYNMTTRKLIISRDVKFVESEFFFQPQDDNKIQSQGECLSNLVPLPTITSDDTCLNNEAQQSLYLSNRSQQIEESTSSAPAAIAPLSTTDNTVVPPSQQSQRRSTRPVRPPEKMKDFFTYHVISYPMQAYLTYDRMKSSHSIFLAAISNNQEPKTFKEANTNSIWRQAMHEELQALDENKTWNIVKLPHGKKTVGCRWIYKIKYRSDGTIERHKARLVARGFTQTYGEDYKETFAPVAKMNTFRVLVSLAVNENWRLYQMDVKNAFLHGELKEEVYMRLPPGHPKESDPRLTCKLNKALYGLKQSPRAWYAKLSSVIMMNGLQRSDADSSLFVKKGISGITVVLVYVDDIVITGNDHKEISKLKAFLHKKFGIKDLGILKYFLGIEAAYSTKGIFPNQRKYVLDLLQDSEKLGAKPAETPTETGGKPNDEGEPFPNVVQYQRLVGRLIYLTITRPDISYAVSLISRFMHAPKVQHMDAVNRILRYLKGSAGKGIWMRKNGHTSISAYTDADWAGCPIDRRSTTGYCIFVGGNLVTWKSKKQNVVAKSSAEAEYRAMSTTTSEIIWLRALLKDLSFPTTKSSQLFCDNQAAIHIASNPVFHERTKHIEVDCHFVREKMFYEFTELPLPVNGDRTSVNDDGKLRSDISDLGESKGVGGDLPRAAMAADCAPKAASFPSGRLSTIRQFQVTRLVGK</sequence>
<name>A0ACB8I0M0_CITSI</name>
<dbReference type="Proteomes" id="UP000829398">
    <property type="component" value="Chromosome 9"/>
</dbReference>
<reference evidence="2" key="1">
    <citation type="journal article" date="2023" name="Hortic. Res.">
        <title>A chromosome-level phased genome enabling allele-level studies in sweet orange: a case study on citrus Huanglongbing tolerance.</title>
        <authorList>
            <person name="Wu B."/>
            <person name="Yu Q."/>
            <person name="Deng Z."/>
            <person name="Duan Y."/>
            <person name="Luo F."/>
            <person name="Gmitter F. Jr."/>
        </authorList>
    </citation>
    <scope>NUCLEOTIDE SEQUENCE [LARGE SCALE GENOMIC DNA]</scope>
    <source>
        <strain evidence="2">cv. Valencia</strain>
    </source>
</reference>